<dbReference type="SUPFAM" id="SSF52172">
    <property type="entry name" value="CheY-like"/>
    <property type="match status" value="1"/>
</dbReference>
<dbReference type="Pfam" id="PF00072">
    <property type="entry name" value="Response_reg"/>
    <property type="match status" value="1"/>
</dbReference>
<feature type="transmembrane region" description="Helical" evidence="8">
    <location>
        <begin position="171"/>
        <end position="192"/>
    </location>
</feature>
<evidence type="ECO:0000256" key="5">
    <source>
        <dbReference type="ARBA" id="ARBA00022777"/>
    </source>
</evidence>
<dbReference type="InterPro" id="IPR003661">
    <property type="entry name" value="HisK_dim/P_dom"/>
</dbReference>
<dbReference type="Gene3D" id="3.30.565.10">
    <property type="entry name" value="Histidine kinase-like ATPase, C-terminal domain"/>
    <property type="match status" value="1"/>
</dbReference>
<dbReference type="EC" id="2.7.13.3" evidence="2"/>
<evidence type="ECO:0000259" key="12">
    <source>
        <dbReference type="PROSITE" id="PS50113"/>
    </source>
</evidence>
<evidence type="ECO:0000256" key="2">
    <source>
        <dbReference type="ARBA" id="ARBA00012438"/>
    </source>
</evidence>
<feature type="domain" description="PAS" evidence="11">
    <location>
        <begin position="328"/>
        <end position="375"/>
    </location>
</feature>
<dbReference type="InterPro" id="IPR001789">
    <property type="entry name" value="Sig_transdc_resp-reg_receiver"/>
</dbReference>
<dbReference type="InterPro" id="IPR001610">
    <property type="entry name" value="PAC"/>
</dbReference>
<dbReference type="NCBIfam" id="TIGR00229">
    <property type="entry name" value="sensory_box"/>
    <property type="match status" value="2"/>
</dbReference>
<keyword evidence="8" id="KW-0812">Transmembrane</keyword>
<dbReference type="InterPro" id="IPR036890">
    <property type="entry name" value="HATPase_C_sf"/>
</dbReference>
<dbReference type="CDD" id="cd16922">
    <property type="entry name" value="HATPase_EvgS-ArcB-TorS-like"/>
    <property type="match status" value="1"/>
</dbReference>
<name>A0ABS8XTE9_9BURK</name>
<keyword evidence="5" id="KW-0418">Kinase</keyword>
<feature type="transmembrane region" description="Helical" evidence="8">
    <location>
        <begin position="83"/>
        <end position="100"/>
    </location>
</feature>
<feature type="domain" description="PAS" evidence="11">
    <location>
        <begin position="202"/>
        <end position="245"/>
    </location>
</feature>
<sequence>MASAPTKPASPSRATRTRESPHELAARVLVIVLACLGLAMSLLAAFEYAMGRTSELSAQRLMIALGMLAAAGLGQWLRRAGRPVSACVVTLVVAIMTLAFHAMQVGLGVHAMSLVAACLAITLGGGLAGSGAAWLLTGFYLFAVGLLALMEARGAIPGQAAPLHITLADRVVAHALIAATALLGALLIHRIVGTALRKALGEEARLARLVQASHNWAWEADENFRVTWLSDEFEPLSGHRRDEFMRMGQPDGPVLVRDADFQALIEDIHAKRAYRDRVNGFRTPDGRLLWTLSSGEPVFDAAGRHTGWRGVSHNITGERLALQQHQRTASMLDRVLRASPDAICVAHIGDGRIRFANTGFCALAGHSREELLGRSARELGLWPDSTEPRRLAAELAATGLVRDFRSAIVVDGHWRELLVSAATMEWDGEPATMIIARDITERERARIEADAILDHASVGIALTRGERFGRTNRHWQEIFGGVEPRLAEGSPPLPAAHDIAEAALAFERDFIRPDGRRITVQFNARGLPARLAGPGGVGDADRATLWVAEDVTERRRQERELQAAKQQAETASHAKSAFLATMSHEIRTPLNGVLGLARLLQQAGPDDPRRPQYLSHLVGAAESLNEIVSNVLDLSKIEAGHLVLERIEFDLHALARASFEGCAALGRERGLEMRLELAPGLPRLVVGDPLRVRQIMANFLVNALKFTERGHIRLTLSPAGVDRVRLAVEDSGIGVPDELQRRLFRPFAQADDSTTRRFGGTGLGLSICRELAARMDGRVGVDSDGAHGSTFWADVALPTSLTADDTGTRLRLPPPPRYPLAGQRLLVAEDNPVNRLIITALLQRLGAEVVEAEDGEQAVAIARAQAQRLDGVLMDLHMPKIDGLRATALLRADAATARLPIHAFTAAVLDQERQAALDAGMNGFIAKPVAEAEVIRVLGRQP</sequence>
<dbReference type="Proteomes" id="UP001201463">
    <property type="component" value="Unassembled WGS sequence"/>
</dbReference>
<comment type="catalytic activity">
    <reaction evidence="1">
        <text>ATP + protein L-histidine = ADP + protein N-phospho-L-histidine.</text>
        <dbReference type="EC" id="2.7.13.3"/>
    </reaction>
</comment>
<evidence type="ECO:0000313" key="14">
    <source>
        <dbReference type="Proteomes" id="UP001201463"/>
    </source>
</evidence>
<feature type="modified residue" description="4-aspartylphosphate" evidence="6">
    <location>
        <position position="875"/>
    </location>
</feature>
<feature type="transmembrane region" description="Helical" evidence="8">
    <location>
        <begin position="24"/>
        <end position="46"/>
    </location>
</feature>
<dbReference type="InterPro" id="IPR035965">
    <property type="entry name" value="PAS-like_dom_sf"/>
</dbReference>
<feature type="transmembrane region" description="Helical" evidence="8">
    <location>
        <begin position="58"/>
        <end position="77"/>
    </location>
</feature>
<dbReference type="Pfam" id="PF13426">
    <property type="entry name" value="PAS_9"/>
    <property type="match status" value="1"/>
</dbReference>
<dbReference type="InterPro" id="IPR011006">
    <property type="entry name" value="CheY-like_superfamily"/>
</dbReference>
<dbReference type="Pfam" id="PF08448">
    <property type="entry name" value="PAS_4"/>
    <property type="match status" value="1"/>
</dbReference>
<dbReference type="PROSITE" id="PS50110">
    <property type="entry name" value="RESPONSE_REGULATORY"/>
    <property type="match status" value="1"/>
</dbReference>
<dbReference type="PROSITE" id="PS50113">
    <property type="entry name" value="PAC"/>
    <property type="match status" value="1"/>
</dbReference>
<keyword evidence="8" id="KW-1133">Transmembrane helix</keyword>
<keyword evidence="4" id="KW-0808">Transferase</keyword>
<keyword evidence="3 6" id="KW-0597">Phosphoprotein</keyword>
<feature type="domain" description="Histidine kinase" evidence="9">
    <location>
        <begin position="581"/>
        <end position="799"/>
    </location>
</feature>
<protein>
    <recommendedName>
        <fullName evidence="2">histidine kinase</fullName>
        <ecNumber evidence="2">2.7.13.3</ecNumber>
    </recommendedName>
</protein>
<keyword evidence="7" id="KW-0175">Coiled coil</keyword>
<dbReference type="SUPFAM" id="SSF55874">
    <property type="entry name" value="ATPase domain of HSP90 chaperone/DNA topoisomerase II/histidine kinase"/>
    <property type="match status" value="1"/>
</dbReference>
<feature type="domain" description="PAC" evidence="12">
    <location>
        <begin position="272"/>
        <end position="327"/>
    </location>
</feature>
<evidence type="ECO:0000259" key="11">
    <source>
        <dbReference type="PROSITE" id="PS50112"/>
    </source>
</evidence>
<evidence type="ECO:0000256" key="6">
    <source>
        <dbReference type="PROSITE-ProRule" id="PRU00169"/>
    </source>
</evidence>
<dbReference type="EMBL" id="JAJTWT010000017">
    <property type="protein sequence ID" value="MCE4540465.1"/>
    <property type="molecule type" value="Genomic_DNA"/>
</dbReference>
<dbReference type="CDD" id="cd17546">
    <property type="entry name" value="REC_hyHK_CKI1_RcsC-like"/>
    <property type="match status" value="1"/>
</dbReference>
<dbReference type="Gene3D" id="3.40.50.2300">
    <property type="match status" value="1"/>
</dbReference>
<dbReference type="SUPFAM" id="SSF55785">
    <property type="entry name" value="PYP-like sensor domain (PAS domain)"/>
    <property type="match status" value="2"/>
</dbReference>
<evidence type="ECO:0000256" key="1">
    <source>
        <dbReference type="ARBA" id="ARBA00000085"/>
    </source>
</evidence>
<accession>A0ABS8XTE9</accession>
<evidence type="ECO:0000256" key="8">
    <source>
        <dbReference type="SAM" id="Phobius"/>
    </source>
</evidence>
<evidence type="ECO:0000259" key="10">
    <source>
        <dbReference type="PROSITE" id="PS50110"/>
    </source>
</evidence>
<dbReference type="PANTHER" id="PTHR43047">
    <property type="entry name" value="TWO-COMPONENT HISTIDINE PROTEIN KINASE"/>
    <property type="match status" value="1"/>
</dbReference>
<reference evidence="13 14" key="1">
    <citation type="submission" date="2021-12" db="EMBL/GenBank/DDBJ databases">
        <title>Genome seq of p7.</title>
        <authorList>
            <person name="Seo T."/>
        </authorList>
    </citation>
    <scope>NUCLEOTIDE SEQUENCE [LARGE SCALE GENOMIC DNA]</scope>
    <source>
        <strain evidence="13 14">P7</strain>
    </source>
</reference>
<dbReference type="Gene3D" id="1.10.287.130">
    <property type="match status" value="1"/>
</dbReference>
<evidence type="ECO:0000313" key="13">
    <source>
        <dbReference type="EMBL" id="MCE4540465.1"/>
    </source>
</evidence>
<dbReference type="RefSeq" id="WP_233394981.1">
    <property type="nucleotide sequence ID" value="NZ_JAJTWT010000017.1"/>
</dbReference>
<dbReference type="InterPro" id="IPR005467">
    <property type="entry name" value="His_kinase_dom"/>
</dbReference>
<dbReference type="PANTHER" id="PTHR43047:SF64">
    <property type="entry name" value="HISTIDINE KINASE CONTAINING CHEY-HOMOLOGOUS RECEIVER DOMAIN AND PAS DOMAIN-RELATED"/>
    <property type="match status" value="1"/>
</dbReference>
<evidence type="ECO:0000256" key="7">
    <source>
        <dbReference type="SAM" id="Coils"/>
    </source>
</evidence>
<evidence type="ECO:0000256" key="4">
    <source>
        <dbReference type="ARBA" id="ARBA00022679"/>
    </source>
</evidence>
<dbReference type="InterPro" id="IPR004358">
    <property type="entry name" value="Sig_transdc_His_kin-like_C"/>
</dbReference>
<dbReference type="PRINTS" id="PR00344">
    <property type="entry name" value="BCTRLSENSOR"/>
</dbReference>
<feature type="coiled-coil region" evidence="7">
    <location>
        <begin position="547"/>
        <end position="574"/>
    </location>
</feature>
<dbReference type="PROSITE" id="PS50112">
    <property type="entry name" value="PAS"/>
    <property type="match status" value="2"/>
</dbReference>
<dbReference type="SMART" id="SM00091">
    <property type="entry name" value="PAS"/>
    <property type="match status" value="2"/>
</dbReference>
<dbReference type="Pfam" id="PF00512">
    <property type="entry name" value="HisKA"/>
    <property type="match status" value="1"/>
</dbReference>
<comment type="caution">
    <text evidence="13">The sequence shown here is derived from an EMBL/GenBank/DDBJ whole genome shotgun (WGS) entry which is preliminary data.</text>
</comment>
<keyword evidence="8" id="KW-0472">Membrane</keyword>
<dbReference type="InterPro" id="IPR036097">
    <property type="entry name" value="HisK_dim/P_sf"/>
</dbReference>
<evidence type="ECO:0000259" key="9">
    <source>
        <dbReference type="PROSITE" id="PS50109"/>
    </source>
</evidence>
<dbReference type="InterPro" id="IPR013656">
    <property type="entry name" value="PAS_4"/>
</dbReference>
<dbReference type="SMART" id="SM00388">
    <property type="entry name" value="HisKA"/>
    <property type="match status" value="1"/>
</dbReference>
<gene>
    <name evidence="13" type="ORF">LXT12_24785</name>
</gene>
<dbReference type="InterPro" id="IPR000700">
    <property type="entry name" value="PAS-assoc_C"/>
</dbReference>
<feature type="transmembrane region" description="Helical" evidence="8">
    <location>
        <begin position="132"/>
        <end position="150"/>
    </location>
</feature>
<dbReference type="CDD" id="cd00082">
    <property type="entry name" value="HisKA"/>
    <property type="match status" value="1"/>
</dbReference>
<dbReference type="CDD" id="cd00130">
    <property type="entry name" value="PAS"/>
    <property type="match status" value="1"/>
</dbReference>
<dbReference type="SUPFAM" id="SSF47384">
    <property type="entry name" value="Homodimeric domain of signal transducing histidine kinase"/>
    <property type="match status" value="1"/>
</dbReference>
<dbReference type="SMART" id="SM00448">
    <property type="entry name" value="REC"/>
    <property type="match status" value="1"/>
</dbReference>
<dbReference type="InterPro" id="IPR003594">
    <property type="entry name" value="HATPase_dom"/>
</dbReference>
<organism evidence="13 14">
    <name type="scientific">Pelomonas caseinilytica</name>
    <dbReference type="NCBI Taxonomy" id="2906763"/>
    <lineage>
        <taxon>Bacteria</taxon>
        <taxon>Pseudomonadati</taxon>
        <taxon>Pseudomonadota</taxon>
        <taxon>Betaproteobacteria</taxon>
        <taxon>Burkholderiales</taxon>
        <taxon>Sphaerotilaceae</taxon>
        <taxon>Roseateles</taxon>
    </lineage>
</organism>
<evidence type="ECO:0000256" key="3">
    <source>
        <dbReference type="ARBA" id="ARBA00022553"/>
    </source>
</evidence>
<proteinExistence type="predicted"/>
<dbReference type="Pfam" id="PF02518">
    <property type="entry name" value="HATPase_c"/>
    <property type="match status" value="1"/>
</dbReference>
<dbReference type="SMART" id="SM00387">
    <property type="entry name" value="HATPase_c"/>
    <property type="match status" value="1"/>
</dbReference>
<dbReference type="InterPro" id="IPR000014">
    <property type="entry name" value="PAS"/>
</dbReference>
<feature type="domain" description="Response regulatory" evidence="10">
    <location>
        <begin position="824"/>
        <end position="942"/>
    </location>
</feature>
<dbReference type="SMART" id="SM00086">
    <property type="entry name" value="PAC"/>
    <property type="match status" value="3"/>
</dbReference>
<keyword evidence="14" id="KW-1185">Reference proteome</keyword>
<dbReference type="Gene3D" id="3.30.450.20">
    <property type="entry name" value="PAS domain"/>
    <property type="match status" value="3"/>
</dbReference>
<dbReference type="PROSITE" id="PS50109">
    <property type="entry name" value="HIS_KIN"/>
    <property type="match status" value="1"/>
</dbReference>